<dbReference type="InterPro" id="IPR013601">
    <property type="entry name" value="FAE1_typ3_polyketide_synth"/>
</dbReference>
<feature type="domain" description="FAE" evidence="4">
    <location>
        <begin position="91"/>
        <end position="133"/>
    </location>
</feature>
<proteinExistence type="predicted"/>
<keyword evidence="1" id="KW-0012">Acyltransferase</keyword>
<comment type="catalytic activity">
    <reaction evidence="2">
        <text>a very-long-chain acyl-CoA + malonyl-CoA + H(+) = a very-long-chain 3-oxoacyl-CoA + CO2 + CoA</text>
        <dbReference type="Rhea" id="RHEA:32727"/>
        <dbReference type="ChEBI" id="CHEBI:15378"/>
        <dbReference type="ChEBI" id="CHEBI:16526"/>
        <dbReference type="ChEBI" id="CHEBI:57287"/>
        <dbReference type="ChEBI" id="CHEBI:57384"/>
        <dbReference type="ChEBI" id="CHEBI:90725"/>
        <dbReference type="ChEBI" id="CHEBI:90736"/>
        <dbReference type="EC" id="2.3.1.199"/>
    </reaction>
</comment>
<comment type="caution">
    <text evidence="5">The sequence shown here is derived from an EMBL/GenBank/DDBJ whole genome shotgun (WGS) entry which is preliminary data.</text>
</comment>
<evidence type="ECO:0000256" key="2">
    <source>
        <dbReference type="ARBA" id="ARBA00047375"/>
    </source>
</evidence>
<reference evidence="5" key="1">
    <citation type="submission" date="2018-01" db="EMBL/GenBank/DDBJ databases">
        <authorList>
            <person name="Mao J.F."/>
        </authorList>
    </citation>
    <scope>NUCLEOTIDE SEQUENCE</scope>
    <source>
        <strain evidence="5">Huo1</strain>
        <tissue evidence="5">Leaf</tissue>
    </source>
</reference>
<organism evidence="5">
    <name type="scientific">Salvia splendens</name>
    <name type="common">Scarlet sage</name>
    <dbReference type="NCBI Taxonomy" id="180675"/>
    <lineage>
        <taxon>Eukaryota</taxon>
        <taxon>Viridiplantae</taxon>
        <taxon>Streptophyta</taxon>
        <taxon>Embryophyta</taxon>
        <taxon>Tracheophyta</taxon>
        <taxon>Spermatophyta</taxon>
        <taxon>Magnoliopsida</taxon>
        <taxon>eudicotyledons</taxon>
        <taxon>Gunneridae</taxon>
        <taxon>Pentapetalae</taxon>
        <taxon>asterids</taxon>
        <taxon>lamiids</taxon>
        <taxon>Lamiales</taxon>
        <taxon>Lamiaceae</taxon>
        <taxon>Nepetoideae</taxon>
        <taxon>Mentheae</taxon>
        <taxon>Salviinae</taxon>
        <taxon>Salvia</taxon>
        <taxon>Salvia subgen. Calosphace</taxon>
        <taxon>core Calosphace</taxon>
    </lineage>
</organism>
<dbReference type="GO" id="GO:0016020">
    <property type="term" value="C:membrane"/>
    <property type="evidence" value="ECO:0007669"/>
    <property type="project" value="InterPro"/>
</dbReference>
<evidence type="ECO:0000256" key="3">
    <source>
        <dbReference type="SAM" id="SignalP"/>
    </source>
</evidence>
<dbReference type="SUPFAM" id="SSF53901">
    <property type="entry name" value="Thiolase-like"/>
    <property type="match status" value="1"/>
</dbReference>
<dbReference type="PANTHER" id="PTHR31561">
    <property type="entry name" value="3-KETOACYL-COA SYNTHASE"/>
    <property type="match status" value="1"/>
</dbReference>
<dbReference type="EMBL" id="PNBA02000002">
    <property type="protein sequence ID" value="KAG6433867.1"/>
    <property type="molecule type" value="Genomic_DNA"/>
</dbReference>
<gene>
    <name evidence="5" type="ORF">SASPL_105486</name>
</gene>
<dbReference type="AlphaFoldDB" id="A0A8X8YNP6"/>
<dbReference type="GO" id="GO:0009922">
    <property type="term" value="F:fatty acid elongase activity"/>
    <property type="evidence" value="ECO:0007669"/>
    <property type="project" value="UniProtKB-EC"/>
</dbReference>
<evidence type="ECO:0000259" key="4">
    <source>
        <dbReference type="Pfam" id="PF08392"/>
    </source>
</evidence>
<dbReference type="GO" id="GO:0006633">
    <property type="term" value="P:fatty acid biosynthetic process"/>
    <property type="evidence" value="ECO:0007669"/>
    <property type="project" value="InterPro"/>
</dbReference>
<keyword evidence="6" id="KW-1185">Reference proteome</keyword>
<evidence type="ECO:0000256" key="1">
    <source>
        <dbReference type="ARBA" id="ARBA00023315"/>
    </source>
</evidence>
<dbReference type="Pfam" id="PF08392">
    <property type="entry name" value="FAE1_CUT1_RppA"/>
    <property type="match status" value="1"/>
</dbReference>
<keyword evidence="3" id="KW-0732">Signal</keyword>
<protein>
    <recommendedName>
        <fullName evidence="4">FAE domain-containing protein</fullName>
    </recommendedName>
</protein>
<sequence>MCRIRWSHLLRLATQFSRPASALIIAVVDDSGAGGGISSILEACVVIRGRTSAALSLALAAVEALFQYRVFSDPSEPSAPCRRRLNIDPIIKLNIDLMAVTGEVLKSNITMIGPLVLPVSKQILFALSLIGRKIINSKWKPYIPDFKQAFEHFCIHAGKRVVIDELQKNLRLTNEQVEASRMTLHKFGNKF</sequence>
<accession>A0A8X8YNP6</accession>
<dbReference type="Gene3D" id="3.40.47.10">
    <property type="match status" value="1"/>
</dbReference>
<name>A0A8X8YNP6_SALSN</name>
<keyword evidence="1" id="KW-0808">Transferase</keyword>
<feature type="signal peptide" evidence="3">
    <location>
        <begin position="1"/>
        <end position="22"/>
    </location>
</feature>
<reference evidence="5" key="2">
    <citation type="submission" date="2020-08" db="EMBL/GenBank/DDBJ databases">
        <title>Plant Genome Project.</title>
        <authorList>
            <person name="Zhang R.-G."/>
        </authorList>
    </citation>
    <scope>NUCLEOTIDE SEQUENCE</scope>
    <source>
        <strain evidence="5">Huo1</strain>
        <tissue evidence="5">Leaf</tissue>
    </source>
</reference>
<dbReference type="InterPro" id="IPR016039">
    <property type="entry name" value="Thiolase-like"/>
</dbReference>
<evidence type="ECO:0000313" key="5">
    <source>
        <dbReference type="EMBL" id="KAG6433867.1"/>
    </source>
</evidence>
<dbReference type="InterPro" id="IPR012392">
    <property type="entry name" value="3-ktacl-CoA_syn"/>
</dbReference>
<feature type="chain" id="PRO_5036453161" description="FAE domain-containing protein" evidence="3">
    <location>
        <begin position="23"/>
        <end position="191"/>
    </location>
</feature>
<evidence type="ECO:0000313" key="6">
    <source>
        <dbReference type="Proteomes" id="UP000298416"/>
    </source>
</evidence>
<dbReference type="Proteomes" id="UP000298416">
    <property type="component" value="Unassembled WGS sequence"/>
</dbReference>